<dbReference type="OrthoDB" id="684652at2759"/>
<protein>
    <submittedName>
        <fullName evidence="5">LOB domain-containing protein 24-like</fullName>
    </submittedName>
</protein>
<organism evidence="4 5">
    <name type="scientific">Punica granatum</name>
    <name type="common">Pomegranate</name>
    <dbReference type="NCBI Taxonomy" id="22663"/>
    <lineage>
        <taxon>Eukaryota</taxon>
        <taxon>Viridiplantae</taxon>
        <taxon>Streptophyta</taxon>
        <taxon>Embryophyta</taxon>
        <taxon>Tracheophyta</taxon>
        <taxon>Spermatophyta</taxon>
        <taxon>Magnoliopsida</taxon>
        <taxon>eudicotyledons</taxon>
        <taxon>Gunneridae</taxon>
        <taxon>Pentapetalae</taxon>
        <taxon>rosids</taxon>
        <taxon>malvids</taxon>
        <taxon>Myrtales</taxon>
        <taxon>Lythraceae</taxon>
        <taxon>Punica</taxon>
    </lineage>
</organism>
<keyword evidence="4" id="KW-1185">Reference proteome</keyword>
<dbReference type="Pfam" id="PF03195">
    <property type="entry name" value="LOB"/>
    <property type="match status" value="1"/>
</dbReference>
<dbReference type="GeneID" id="116204416"/>
<name>A0A6P8D5G6_PUNGR</name>
<evidence type="ECO:0000313" key="5">
    <source>
        <dbReference type="RefSeq" id="XP_031392347.1"/>
    </source>
</evidence>
<feature type="compositionally biased region" description="Polar residues" evidence="2">
    <location>
        <begin position="122"/>
        <end position="136"/>
    </location>
</feature>
<evidence type="ECO:0000313" key="4">
    <source>
        <dbReference type="Proteomes" id="UP000515151"/>
    </source>
</evidence>
<dbReference type="InterPro" id="IPR004883">
    <property type="entry name" value="LOB"/>
</dbReference>
<reference evidence="4" key="1">
    <citation type="journal article" date="2020" name="Plant Biotechnol. J.">
        <title>The pomegranate (Punica granatum L.) draft genome dissects genetic divergence between soft- and hard-seeded cultivars.</title>
        <authorList>
            <person name="Luo X."/>
            <person name="Li H."/>
            <person name="Wu Z."/>
            <person name="Yao W."/>
            <person name="Zhao P."/>
            <person name="Cao D."/>
            <person name="Yu H."/>
            <person name="Li K."/>
            <person name="Poudel K."/>
            <person name="Zhao D."/>
            <person name="Zhang F."/>
            <person name="Xia X."/>
            <person name="Chen L."/>
            <person name="Wang Q."/>
            <person name="Jing D."/>
            <person name="Cao S."/>
        </authorList>
    </citation>
    <scope>NUCLEOTIDE SEQUENCE [LARGE SCALE GENOMIC DNA]</scope>
    <source>
        <strain evidence="4">cv. Tunisia</strain>
    </source>
</reference>
<comment type="similarity">
    <text evidence="1">Belongs to the LOB domain-containing protein family.</text>
</comment>
<feature type="region of interest" description="Disordered" evidence="2">
    <location>
        <begin position="122"/>
        <end position="145"/>
    </location>
</feature>
<dbReference type="PANTHER" id="PTHR31301">
    <property type="entry name" value="LOB DOMAIN-CONTAINING PROTEIN 4-RELATED"/>
    <property type="match status" value="1"/>
</dbReference>
<feature type="domain" description="LOB" evidence="3">
    <location>
        <begin position="7"/>
        <end position="108"/>
    </location>
</feature>
<reference evidence="5" key="2">
    <citation type="submission" date="2025-08" db="UniProtKB">
        <authorList>
            <consortium name="RefSeq"/>
        </authorList>
    </citation>
    <scope>IDENTIFICATION</scope>
    <source>
        <tissue evidence="5">Leaf</tissue>
    </source>
</reference>
<evidence type="ECO:0000259" key="3">
    <source>
        <dbReference type="PROSITE" id="PS50891"/>
    </source>
</evidence>
<dbReference type="PANTHER" id="PTHR31301:SF120">
    <property type="entry name" value="LOB DOMAIN-CONTAINING PROTEIN 23-RELATED"/>
    <property type="match status" value="1"/>
</dbReference>
<proteinExistence type="inferred from homology"/>
<dbReference type="AlphaFoldDB" id="A0A6P8D5G6"/>
<gene>
    <name evidence="5" type="primary">LOC116204416</name>
</gene>
<dbReference type="SMR" id="A0A6P8D5G6"/>
<dbReference type="Proteomes" id="UP000515151">
    <property type="component" value="Chromosome 4"/>
</dbReference>
<dbReference type="RefSeq" id="XP_031392347.1">
    <property type="nucleotide sequence ID" value="XM_031536487.1"/>
</dbReference>
<evidence type="ECO:0000256" key="1">
    <source>
        <dbReference type="ARBA" id="ARBA00005474"/>
    </source>
</evidence>
<accession>A0A6P8D5G6</accession>
<dbReference type="PROSITE" id="PS50891">
    <property type="entry name" value="LOB"/>
    <property type="match status" value="1"/>
</dbReference>
<sequence>MSNPISSRCAACKYLRRRCPQDCIFSPYFPSNDPQRFAYVHRIYGASNVGKLLQQLPERARSEATESLYYEALCRIQDPVYGCAGIVSWLQQQIHDVESEIAKTQAEITVFLNSTVNISEPNTQYSRTNEQGMENLTNKHKEPLQ</sequence>
<evidence type="ECO:0000256" key="2">
    <source>
        <dbReference type="SAM" id="MobiDB-lite"/>
    </source>
</evidence>